<feature type="transmembrane region" description="Helical" evidence="2">
    <location>
        <begin position="22"/>
        <end position="44"/>
    </location>
</feature>
<comment type="caution">
    <text evidence="3">The sequence shown here is derived from an EMBL/GenBank/DDBJ whole genome shotgun (WGS) entry which is preliminary data.</text>
</comment>
<evidence type="ECO:0000256" key="1">
    <source>
        <dbReference type="SAM" id="MobiDB-lite"/>
    </source>
</evidence>
<dbReference type="EMBL" id="BAAAVA010000074">
    <property type="protein sequence ID" value="GAA2942158.1"/>
    <property type="molecule type" value="Genomic_DNA"/>
</dbReference>
<keyword evidence="2" id="KW-0812">Transmembrane</keyword>
<evidence type="ECO:0000313" key="3">
    <source>
        <dbReference type="EMBL" id="GAA2942158.1"/>
    </source>
</evidence>
<keyword evidence="4" id="KW-1185">Reference proteome</keyword>
<evidence type="ECO:0000313" key="4">
    <source>
        <dbReference type="Proteomes" id="UP001501423"/>
    </source>
</evidence>
<gene>
    <name evidence="3" type="ORF">GCM10010478_49630</name>
</gene>
<feature type="region of interest" description="Disordered" evidence="1">
    <location>
        <begin position="43"/>
        <end position="62"/>
    </location>
</feature>
<accession>A0ABN3X7V3</accession>
<protein>
    <submittedName>
        <fullName evidence="3">Uncharacterized protein</fullName>
    </submittedName>
</protein>
<proteinExistence type="predicted"/>
<keyword evidence="2" id="KW-0472">Membrane</keyword>
<feature type="compositionally biased region" description="Basic residues" evidence="1">
    <location>
        <begin position="45"/>
        <end position="54"/>
    </location>
</feature>
<organism evidence="3 4">
    <name type="scientific">Streptomyces erythrogriseus</name>
    <dbReference type="NCBI Taxonomy" id="284027"/>
    <lineage>
        <taxon>Bacteria</taxon>
        <taxon>Bacillati</taxon>
        <taxon>Actinomycetota</taxon>
        <taxon>Actinomycetes</taxon>
        <taxon>Kitasatosporales</taxon>
        <taxon>Streptomycetaceae</taxon>
        <taxon>Streptomyces</taxon>
        <taxon>Streptomyces griseoincarnatus group</taxon>
    </lineage>
</organism>
<keyword evidence="2" id="KW-1133">Transmembrane helix</keyword>
<dbReference type="Proteomes" id="UP001501423">
    <property type="component" value="Unassembled WGS sequence"/>
</dbReference>
<evidence type="ECO:0000256" key="2">
    <source>
        <dbReference type="SAM" id="Phobius"/>
    </source>
</evidence>
<sequence length="62" mass="6968">MPGREGARAHSSRRYGLGMNTAWWLALAAVVLLALVTALVDGWGRGHRPRRDRRREKEGEAE</sequence>
<name>A0ABN3X7V3_9ACTN</name>
<reference evidence="3 4" key="1">
    <citation type="journal article" date="2019" name="Int. J. Syst. Evol. Microbiol.">
        <title>The Global Catalogue of Microorganisms (GCM) 10K type strain sequencing project: providing services to taxonomists for standard genome sequencing and annotation.</title>
        <authorList>
            <consortium name="The Broad Institute Genomics Platform"/>
            <consortium name="The Broad Institute Genome Sequencing Center for Infectious Disease"/>
            <person name="Wu L."/>
            <person name="Ma J."/>
        </authorList>
    </citation>
    <scope>NUCLEOTIDE SEQUENCE [LARGE SCALE GENOMIC DNA]</scope>
    <source>
        <strain evidence="3 4">JCM 9650</strain>
    </source>
</reference>